<evidence type="ECO:0000313" key="6">
    <source>
        <dbReference type="Proteomes" id="UP001560573"/>
    </source>
</evidence>
<evidence type="ECO:0000313" key="5">
    <source>
        <dbReference type="EMBL" id="MEX6690618.1"/>
    </source>
</evidence>
<dbReference type="Proteomes" id="UP001560573">
    <property type="component" value="Unassembled WGS sequence"/>
</dbReference>
<dbReference type="PROSITE" id="PS00356">
    <property type="entry name" value="HTH_LACI_1"/>
    <property type="match status" value="1"/>
</dbReference>
<keyword evidence="2 5" id="KW-0238">DNA-binding</keyword>
<dbReference type="Pfam" id="PF00356">
    <property type="entry name" value="LacI"/>
    <property type="match status" value="1"/>
</dbReference>
<organism evidence="5 6">
    <name type="scientific">Danxiaibacter flavus</name>
    <dbReference type="NCBI Taxonomy" id="3049108"/>
    <lineage>
        <taxon>Bacteria</taxon>
        <taxon>Pseudomonadati</taxon>
        <taxon>Bacteroidota</taxon>
        <taxon>Chitinophagia</taxon>
        <taxon>Chitinophagales</taxon>
        <taxon>Chitinophagaceae</taxon>
        <taxon>Danxiaibacter</taxon>
    </lineage>
</organism>
<dbReference type="SMART" id="SM00354">
    <property type="entry name" value="HTH_LACI"/>
    <property type="match status" value="1"/>
</dbReference>
<proteinExistence type="predicted"/>
<evidence type="ECO:0000259" key="4">
    <source>
        <dbReference type="PROSITE" id="PS50932"/>
    </source>
</evidence>
<sequence length="338" mass="37832">MKKISIKDIASKAGVSVSTVSFVLNNKAKEMRISDEKVQIVKKIAAEAGYKPNLLAKSLRTGKTKTIGLMIDDISNNFFASIAKVIELEAKKLGYKVFYCSTENDPVRAKEILQLLEDAHVDGFIITPTEKLQTEIKRLLQINKKVVLLDRYFPDINATCIMVDSYKGAYDATSLLLKKGYKTIALVSNDLHMIQMQQRENGYRDALKAMKIKYDQKLVTRLHYIGGEEEDMVDRLVDFFERCPDADAVFFLNNSLGIVGLKALRKLEYKIGKDIAVISFDDNLVFALNTPAISVVSQPIQDIGTQAVELLIRSIEEGKSLPGKTILKSGKVIVRESF</sequence>
<dbReference type="PROSITE" id="PS50932">
    <property type="entry name" value="HTH_LACI_2"/>
    <property type="match status" value="1"/>
</dbReference>
<accession>A0ABV3ZPE0</accession>
<gene>
    <name evidence="5" type="ORF">QTN47_24135</name>
</gene>
<evidence type="ECO:0000256" key="2">
    <source>
        <dbReference type="ARBA" id="ARBA00023125"/>
    </source>
</evidence>
<dbReference type="InterPro" id="IPR000843">
    <property type="entry name" value="HTH_LacI"/>
</dbReference>
<name>A0ABV3ZPE0_9BACT</name>
<dbReference type="CDD" id="cd01392">
    <property type="entry name" value="HTH_LacI"/>
    <property type="match status" value="1"/>
</dbReference>
<dbReference type="SUPFAM" id="SSF47413">
    <property type="entry name" value="lambda repressor-like DNA-binding domains"/>
    <property type="match status" value="1"/>
</dbReference>
<evidence type="ECO:0000256" key="3">
    <source>
        <dbReference type="ARBA" id="ARBA00023163"/>
    </source>
</evidence>
<dbReference type="PANTHER" id="PTHR30146">
    <property type="entry name" value="LACI-RELATED TRANSCRIPTIONAL REPRESSOR"/>
    <property type="match status" value="1"/>
</dbReference>
<dbReference type="PANTHER" id="PTHR30146:SF109">
    <property type="entry name" value="HTH-TYPE TRANSCRIPTIONAL REGULATOR GALS"/>
    <property type="match status" value="1"/>
</dbReference>
<dbReference type="EMBL" id="JAULBC010000009">
    <property type="protein sequence ID" value="MEX6690618.1"/>
    <property type="molecule type" value="Genomic_DNA"/>
</dbReference>
<dbReference type="InterPro" id="IPR028082">
    <property type="entry name" value="Peripla_BP_I"/>
</dbReference>
<reference evidence="5 6" key="1">
    <citation type="submission" date="2023-07" db="EMBL/GenBank/DDBJ databases">
        <authorList>
            <person name="Lian W.-H."/>
        </authorList>
    </citation>
    <scope>NUCLEOTIDE SEQUENCE [LARGE SCALE GENOMIC DNA]</scope>
    <source>
        <strain evidence="5 6">SYSU DXS3180</strain>
    </source>
</reference>
<dbReference type="GO" id="GO:0003677">
    <property type="term" value="F:DNA binding"/>
    <property type="evidence" value="ECO:0007669"/>
    <property type="project" value="UniProtKB-KW"/>
</dbReference>
<dbReference type="SUPFAM" id="SSF53822">
    <property type="entry name" value="Periplasmic binding protein-like I"/>
    <property type="match status" value="1"/>
</dbReference>
<protein>
    <submittedName>
        <fullName evidence="5">LacI family DNA-binding transcriptional regulator</fullName>
    </submittedName>
</protein>
<dbReference type="Gene3D" id="1.10.260.40">
    <property type="entry name" value="lambda repressor-like DNA-binding domains"/>
    <property type="match status" value="1"/>
</dbReference>
<keyword evidence="6" id="KW-1185">Reference proteome</keyword>
<dbReference type="Gene3D" id="3.40.50.2300">
    <property type="match status" value="2"/>
</dbReference>
<dbReference type="InterPro" id="IPR046335">
    <property type="entry name" value="LacI/GalR-like_sensor"/>
</dbReference>
<dbReference type="Pfam" id="PF13377">
    <property type="entry name" value="Peripla_BP_3"/>
    <property type="match status" value="1"/>
</dbReference>
<comment type="caution">
    <text evidence="5">The sequence shown here is derived from an EMBL/GenBank/DDBJ whole genome shotgun (WGS) entry which is preliminary data.</text>
</comment>
<dbReference type="RefSeq" id="WP_369332029.1">
    <property type="nucleotide sequence ID" value="NZ_JAULBC010000009.1"/>
</dbReference>
<feature type="domain" description="HTH lacI-type" evidence="4">
    <location>
        <begin position="4"/>
        <end position="61"/>
    </location>
</feature>
<keyword evidence="3" id="KW-0804">Transcription</keyword>
<keyword evidence="1" id="KW-0805">Transcription regulation</keyword>
<evidence type="ECO:0000256" key="1">
    <source>
        <dbReference type="ARBA" id="ARBA00023015"/>
    </source>
</evidence>
<dbReference type="InterPro" id="IPR010982">
    <property type="entry name" value="Lambda_DNA-bd_dom_sf"/>
</dbReference>